<evidence type="ECO:0008006" key="4">
    <source>
        <dbReference type="Google" id="ProtNLM"/>
    </source>
</evidence>
<keyword evidence="1" id="KW-0812">Transmembrane</keyword>
<dbReference type="Proteomes" id="UP000254070">
    <property type="component" value="Unassembled WGS sequence"/>
</dbReference>
<reference evidence="2 3" key="1">
    <citation type="submission" date="2018-06" db="EMBL/GenBank/DDBJ databases">
        <authorList>
            <consortium name="Pathogen Informatics"/>
            <person name="Doyle S."/>
        </authorList>
    </citation>
    <scope>NUCLEOTIDE SEQUENCE [LARGE SCALE GENOMIC DNA]</scope>
    <source>
        <strain evidence="2 3">NCTC8129</strain>
    </source>
</reference>
<evidence type="ECO:0000256" key="1">
    <source>
        <dbReference type="SAM" id="Phobius"/>
    </source>
</evidence>
<dbReference type="AlphaFoldDB" id="A0A377KIH2"/>
<keyword evidence="1" id="KW-0472">Membrane</keyword>
<feature type="transmembrane region" description="Helical" evidence="1">
    <location>
        <begin position="46"/>
        <end position="64"/>
    </location>
</feature>
<proteinExistence type="predicted"/>
<accession>A0A377KIH2</accession>
<sequence length="71" mass="7422">MNQLEFLENQYKAVTLEDMYDINGGIIISLAGVTLVLTAKAIAGGIALISAIVGGAYGIGYVLGKGWAYVK</sequence>
<keyword evidence="1" id="KW-1133">Transmembrane helix</keyword>
<name>A0A377KIH2_9ENTE</name>
<evidence type="ECO:0000313" key="3">
    <source>
        <dbReference type="Proteomes" id="UP000254070"/>
    </source>
</evidence>
<protein>
    <recommendedName>
        <fullName evidence="4">Bacteriocin</fullName>
    </recommendedName>
</protein>
<gene>
    <name evidence="2" type="ORF">NCTC8129_01040</name>
</gene>
<feature type="transmembrane region" description="Helical" evidence="1">
    <location>
        <begin position="20"/>
        <end position="39"/>
    </location>
</feature>
<dbReference type="EMBL" id="UGIF01000002">
    <property type="protein sequence ID" value="STP28856.1"/>
    <property type="molecule type" value="Genomic_DNA"/>
</dbReference>
<evidence type="ECO:0000313" key="2">
    <source>
        <dbReference type="EMBL" id="STP28856.1"/>
    </source>
</evidence>
<dbReference type="RefSeq" id="WP_115234950.1">
    <property type="nucleotide sequence ID" value="NZ_CABGIZ010000005.1"/>
</dbReference>
<organism evidence="2 3">
    <name type="scientific">Enterococcus durans</name>
    <dbReference type="NCBI Taxonomy" id="53345"/>
    <lineage>
        <taxon>Bacteria</taxon>
        <taxon>Bacillati</taxon>
        <taxon>Bacillota</taxon>
        <taxon>Bacilli</taxon>
        <taxon>Lactobacillales</taxon>
        <taxon>Enterococcaceae</taxon>
        <taxon>Enterococcus</taxon>
    </lineage>
</organism>